<feature type="domain" description="Smf/DprA SLOG" evidence="3">
    <location>
        <begin position="229"/>
        <end position="359"/>
    </location>
</feature>
<evidence type="ECO:0000256" key="2">
    <source>
        <dbReference type="SAM" id="MobiDB-lite"/>
    </source>
</evidence>
<dbReference type="RefSeq" id="WP_106121578.1">
    <property type="nucleotide sequence ID" value="NZ_PVTY01000001.1"/>
</dbReference>
<dbReference type="AlphaFoldDB" id="A0A2T0YST2"/>
<evidence type="ECO:0000313" key="5">
    <source>
        <dbReference type="Proteomes" id="UP000238217"/>
    </source>
</evidence>
<protein>
    <submittedName>
        <fullName evidence="4">DNA processing protein</fullName>
    </submittedName>
</protein>
<feature type="domain" description="Smf/DprA SLOG" evidence="3">
    <location>
        <begin position="113"/>
        <end position="211"/>
    </location>
</feature>
<dbReference type="PANTHER" id="PTHR43022:SF1">
    <property type="entry name" value="PROTEIN SMF"/>
    <property type="match status" value="1"/>
</dbReference>
<dbReference type="SUPFAM" id="SSF102405">
    <property type="entry name" value="MCP/YpsA-like"/>
    <property type="match status" value="1"/>
</dbReference>
<dbReference type="OrthoDB" id="9785707at2"/>
<gene>
    <name evidence="4" type="ORF">BCL67_101166</name>
</gene>
<name>A0A2T0YST2_9MICC</name>
<reference evidence="4 5" key="1">
    <citation type="submission" date="2018-03" db="EMBL/GenBank/DDBJ databases">
        <title>Comparative analysis of microorganisms from saline springs in Andes Mountain Range, Colombia.</title>
        <authorList>
            <person name="Rubin E."/>
        </authorList>
    </citation>
    <scope>NUCLEOTIDE SEQUENCE [LARGE SCALE GENOMIC DNA]</scope>
    <source>
        <strain evidence="4 5">CG 35</strain>
    </source>
</reference>
<sequence>MTSDLPQAPSICAPVPHRQRIIRADLSRLIEPGDLLAGLALECFGPAHLHALITSEQAPSASEQQSLAETAESAGLGPRQRDLRVGLARWRTRCGQLHGAADIAAMSRLGGGVLTPEDSAWPQSLQDLGPLAPVALWFRGAAGESGRVSLARIPGPHRTVAIVGSREITDYGIRITAEITEDLVRAGLCVVSGGAYGVDAAAHRAALRAGLECDPRPVPGPASAAPTPASSAEIAHAAPTLAVMAGGLDRFYPAGNESLLRDVASNGVLLSEMAPGSAPTRHRFLQRNRLIAALGMVTVVTEARWRSGAQSTAHHALTLGREVGVVPGSVFSASSAGCHRLLRETPAQLVRDATDVLSLVTGSPPGGTSEEHRPGGSSSNGLSLPAVSAGMSRDAASSDLTLPAEREHPQDGLDEAQRLLFDALPRRGLSAPGKLSAVSGLPLPKVLAELTRLQRSGHARDVNGHWGRA</sequence>
<comment type="caution">
    <text evidence="4">The sequence shown here is derived from an EMBL/GenBank/DDBJ whole genome shotgun (WGS) entry which is preliminary data.</text>
</comment>
<accession>A0A2T0YST2</accession>
<feature type="compositionally biased region" description="Low complexity" evidence="2">
    <location>
        <begin position="375"/>
        <end position="384"/>
    </location>
</feature>
<comment type="similarity">
    <text evidence="1">Belongs to the DprA/Smf family.</text>
</comment>
<feature type="region of interest" description="Disordered" evidence="2">
    <location>
        <begin position="358"/>
        <end position="399"/>
    </location>
</feature>
<dbReference type="InterPro" id="IPR003488">
    <property type="entry name" value="DprA"/>
</dbReference>
<dbReference type="GO" id="GO:0009294">
    <property type="term" value="P:DNA-mediated transformation"/>
    <property type="evidence" value="ECO:0007669"/>
    <property type="project" value="InterPro"/>
</dbReference>
<proteinExistence type="inferred from homology"/>
<dbReference type="Gene3D" id="3.40.50.450">
    <property type="match status" value="1"/>
</dbReference>
<organism evidence="4 5">
    <name type="scientific">Nesterenkonia sandarakina</name>
    <dbReference type="NCBI Taxonomy" id="272918"/>
    <lineage>
        <taxon>Bacteria</taxon>
        <taxon>Bacillati</taxon>
        <taxon>Actinomycetota</taxon>
        <taxon>Actinomycetes</taxon>
        <taxon>Micrococcales</taxon>
        <taxon>Micrococcaceae</taxon>
        <taxon>Nesterenkonia</taxon>
    </lineage>
</organism>
<keyword evidence="5" id="KW-1185">Reference proteome</keyword>
<dbReference type="Pfam" id="PF02481">
    <property type="entry name" value="DNA_processg_A"/>
    <property type="match status" value="2"/>
</dbReference>
<evidence type="ECO:0000259" key="3">
    <source>
        <dbReference type="Pfam" id="PF02481"/>
    </source>
</evidence>
<evidence type="ECO:0000313" key="4">
    <source>
        <dbReference type="EMBL" id="PRZ18858.1"/>
    </source>
</evidence>
<dbReference type="InterPro" id="IPR057666">
    <property type="entry name" value="DrpA_SLOG"/>
</dbReference>
<dbReference type="PANTHER" id="PTHR43022">
    <property type="entry name" value="PROTEIN SMF"/>
    <property type="match status" value="1"/>
</dbReference>
<dbReference type="Proteomes" id="UP000238217">
    <property type="component" value="Unassembled WGS sequence"/>
</dbReference>
<evidence type="ECO:0000256" key="1">
    <source>
        <dbReference type="ARBA" id="ARBA00006525"/>
    </source>
</evidence>
<dbReference type="EMBL" id="PVTY01000001">
    <property type="protein sequence ID" value="PRZ18858.1"/>
    <property type="molecule type" value="Genomic_DNA"/>
</dbReference>